<keyword evidence="3" id="KW-1185">Reference proteome</keyword>
<organism evidence="2 3">
    <name type="scientific">Gandjariella thermophila</name>
    <dbReference type="NCBI Taxonomy" id="1931992"/>
    <lineage>
        <taxon>Bacteria</taxon>
        <taxon>Bacillati</taxon>
        <taxon>Actinomycetota</taxon>
        <taxon>Actinomycetes</taxon>
        <taxon>Pseudonocardiales</taxon>
        <taxon>Pseudonocardiaceae</taxon>
        <taxon>Gandjariella</taxon>
    </lineage>
</organism>
<evidence type="ECO:0000313" key="3">
    <source>
        <dbReference type="Proteomes" id="UP000298860"/>
    </source>
</evidence>
<evidence type="ECO:0000313" key="2">
    <source>
        <dbReference type="EMBL" id="GDY30638.1"/>
    </source>
</evidence>
<gene>
    <name evidence="2" type="ORF">GTS_22710</name>
</gene>
<comment type="caution">
    <text evidence="2">The sequence shown here is derived from an EMBL/GenBank/DDBJ whole genome shotgun (WGS) entry which is preliminary data.</text>
</comment>
<dbReference type="InterPro" id="IPR025355">
    <property type="entry name" value="DUF4259"/>
</dbReference>
<proteinExistence type="predicted"/>
<evidence type="ECO:0000256" key="1">
    <source>
        <dbReference type="SAM" id="MobiDB-lite"/>
    </source>
</evidence>
<accession>A0A4D4J7J5</accession>
<dbReference type="Proteomes" id="UP000298860">
    <property type="component" value="Unassembled WGS sequence"/>
</dbReference>
<protein>
    <recommendedName>
        <fullName evidence="4">DUF4259 domain-containing protein</fullName>
    </recommendedName>
</protein>
<reference evidence="3" key="1">
    <citation type="submission" date="2019-04" db="EMBL/GenBank/DDBJ databases">
        <title>Draft genome sequence of Pseudonocardiaceae bacterium SL3-2-4.</title>
        <authorList>
            <person name="Ningsih F."/>
            <person name="Yokota A."/>
            <person name="Sakai Y."/>
            <person name="Nanatani K."/>
            <person name="Yabe S."/>
            <person name="Oetari A."/>
            <person name="Sjamsuridzal W."/>
        </authorList>
    </citation>
    <scope>NUCLEOTIDE SEQUENCE [LARGE SCALE GENOMIC DNA]</scope>
    <source>
        <strain evidence="3">SL3-2-4</strain>
    </source>
</reference>
<dbReference type="AlphaFoldDB" id="A0A4D4J7J5"/>
<evidence type="ECO:0008006" key="4">
    <source>
        <dbReference type="Google" id="ProtNLM"/>
    </source>
</evidence>
<dbReference type="EMBL" id="BJFL01000008">
    <property type="protein sequence ID" value="GDY30638.1"/>
    <property type="molecule type" value="Genomic_DNA"/>
</dbReference>
<name>A0A4D4J7J5_9PSEU</name>
<feature type="region of interest" description="Disordered" evidence="1">
    <location>
        <begin position="1"/>
        <end position="28"/>
    </location>
</feature>
<sequence length="155" mass="16868">MVPYVPPGALDAGRTSREMGSWGTGPFDNDDARSFVNDLVELPAPEAREALEAALRTVADPDGDLGVIEVNEAIAAAAMVAGLVEDVLPEDDYAIERWADVEKPPTLDEDLRQLALTVLDRVGDPDDNEWYQVKDETDELEDALAALEPYRDALS</sequence>
<dbReference type="Pfam" id="PF14078">
    <property type="entry name" value="DUF4259"/>
    <property type="match status" value="1"/>
</dbReference>